<proteinExistence type="predicted"/>
<dbReference type="AlphaFoldDB" id="A0A2M4DFJ0"/>
<protein>
    <submittedName>
        <fullName evidence="2">Putative secreted protein</fullName>
    </submittedName>
</protein>
<evidence type="ECO:0000313" key="2">
    <source>
        <dbReference type="EMBL" id="MBW76337.1"/>
    </source>
</evidence>
<feature type="signal peptide" evidence="1">
    <location>
        <begin position="1"/>
        <end position="18"/>
    </location>
</feature>
<keyword evidence="1" id="KW-0732">Signal</keyword>
<organism evidence="2">
    <name type="scientific">Anopheles darlingi</name>
    <name type="common">Mosquito</name>
    <dbReference type="NCBI Taxonomy" id="43151"/>
    <lineage>
        <taxon>Eukaryota</taxon>
        <taxon>Metazoa</taxon>
        <taxon>Ecdysozoa</taxon>
        <taxon>Arthropoda</taxon>
        <taxon>Hexapoda</taxon>
        <taxon>Insecta</taxon>
        <taxon>Pterygota</taxon>
        <taxon>Neoptera</taxon>
        <taxon>Endopterygota</taxon>
        <taxon>Diptera</taxon>
        <taxon>Nematocera</taxon>
        <taxon>Culicoidea</taxon>
        <taxon>Culicidae</taxon>
        <taxon>Anophelinae</taxon>
        <taxon>Anopheles</taxon>
    </lineage>
</organism>
<evidence type="ECO:0000256" key="1">
    <source>
        <dbReference type="SAM" id="SignalP"/>
    </source>
</evidence>
<name>A0A2M4DFJ0_ANODA</name>
<feature type="chain" id="PRO_5015005729" evidence="1">
    <location>
        <begin position="19"/>
        <end position="102"/>
    </location>
</feature>
<reference evidence="2" key="1">
    <citation type="submission" date="2018-01" db="EMBL/GenBank/DDBJ databases">
        <title>An insight into the sialome of Amazonian anophelines.</title>
        <authorList>
            <person name="Ribeiro J.M."/>
            <person name="Scarpassa V."/>
            <person name="Calvo E."/>
        </authorList>
    </citation>
    <scope>NUCLEOTIDE SEQUENCE</scope>
</reference>
<sequence length="102" mass="11750">MSIFFVLICLLYSHLSPALKSPRNTVYEDRRQVDRKDLRRDLSLAFSLSPSALRRLGVGSDINFLIIYSRINITLMQRRRRIDASAKRLHLSRGSVCVCGRV</sequence>
<accession>A0A2M4DFJ0</accession>
<dbReference type="EMBL" id="GGFL01012159">
    <property type="protein sequence ID" value="MBW76337.1"/>
    <property type="molecule type" value="Transcribed_RNA"/>
</dbReference>